<evidence type="ECO:0000256" key="4">
    <source>
        <dbReference type="ARBA" id="ARBA00023136"/>
    </source>
</evidence>
<keyword evidence="4" id="KW-0472">Membrane</keyword>
<evidence type="ECO:0000259" key="7">
    <source>
        <dbReference type="Pfam" id="PF07980"/>
    </source>
</evidence>
<dbReference type="SUPFAM" id="SSF48452">
    <property type="entry name" value="TPR-like"/>
    <property type="match status" value="1"/>
</dbReference>
<feature type="chain" id="PRO_5020744212" evidence="6">
    <location>
        <begin position="25"/>
        <end position="626"/>
    </location>
</feature>
<proteinExistence type="inferred from homology"/>
<feature type="domain" description="RagB/SusD" evidence="7">
    <location>
        <begin position="359"/>
        <end position="592"/>
    </location>
</feature>
<comment type="caution">
    <text evidence="9">The sequence shown here is derived from an EMBL/GenBank/DDBJ whole genome shotgun (WGS) entry which is preliminary data.</text>
</comment>
<organism evidence="9 10">
    <name type="scientific">Sphingobacterium olei</name>
    <dbReference type="NCBI Taxonomy" id="2571155"/>
    <lineage>
        <taxon>Bacteria</taxon>
        <taxon>Pseudomonadati</taxon>
        <taxon>Bacteroidota</taxon>
        <taxon>Sphingobacteriia</taxon>
        <taxon>Sphingobacteriales</taxon>
        <taxon>Sphingobacteriaceae</taxon>
        <taxon>Sphingobacterium</taxon>
    </lineage>
</organism>
<dbReference type="InterPro" id="IPR011990">
    <property type="entry name" value="TPR-like_helical_dom_sf"/>
</dbReference>
<gene>
    <name evidence="9" type="ORF">FAZ15_06345</name>
</gene>
<feature type="signal peptide" evidence="6">
    <location>
        <begin position="1"/>
        <end position="24"/>
    </location>
</feature>
<evidence type="ECO:0000256" key="1">
    <source>
        <dbReference type="ARBA" id="ARBA00004442"/>
    </source>
</evidence>
<dbReference type="AlphaFoldDB" id="A0A4U0P456"/>
<dbReference type="RefSeq" id="WP_136900471.1">
    <property type="nucleotide sequence ID" value="NZ_SUME01000002.1"/>
</dbReference>
<name>A0A4U0P456_9SPHI</name>
<dbReference type="InterPro" id="IPR033985">
    <property type="entry name" value="SusD-like_N"/>
</dbReference>
<evidence type="ECO:0000256" key="6">
    <source>
        <dbReference type="SAM" id="SignalP"/>
    </source>
</evidence>
<comment type="subcellular location">
    <subcellularLocation>
        <location evidence="1">Cell outer membrane</location>
    </subcellularLocation>
</comment>
<reference evidence="9 10" key="1">
    <citation type="submission" date="2019-04" db="EMBL/GenBank/DDBJ databases">
        <title>Sphingobacterium olei sp. nov., isolated from oil-contaminated soil.</title>
        <authorList>
            <person name="Liu B."/>
        </authorList>
    </citation>
    <scope>NUCLEOTIDE SEQUENCE [LARGE SCALE GENOMIC DNA]</scope>
    <source>
        <strain evidence="9 10">HAL-9</strain>
    </source>
</reference>
<keyword evidence="3 6" id="KW-0732">Signal</keyword>
<dbReference type="GO" id="GO:0009279">
    <property type="term" value="C:cell outer membrane"/>
    <property type="evidence" value="ECO:0007669"/>
    <property type="project" value="UniProtKB-SubCell"/>
</dbReference>
<dbReference type="PROSITE" id="PS51257">
    <property type="entry name" value="PROKAR_LIPOPROTEIN"/>
    <property type="match status" value="1"/>
</dbReference>
<evidence type="ECO:0000313" key="10">
    <source>
        <dbReference type="Proteomes" id="UP000306808"/>
    </source>
</evidence>
<accession>A0A4U0P456</accession>
<feature type="domain" description="SusD-like N-terminal" evidence="8">
    <location>
        <begin position="78"/>
        <end position="217"/>
    </location>
</feature>
<comment type="similarity">
    <text evidence="2">Belongs to the SusD family.</text>
</comment>
<dbReference type="OrthoDB" id="5694214at2"/>
<dbReference type="Gene3D" id="1.25.40.390">
    <property type="match status" value="1"/>
</dbReference>
<protein>
    <submittedName>
        <fullName evidence="9">RagB/SusD family nutrient uptake outer membrane protein</fullName>
    </submittedName>
</protein>
<keyword evidence="5" id="KW-0998">Cell outer membrane</keyword>
<evidence type="ECO:0000313" key="9">
    <source>
        <dbReference type="EMBL" id="TJZ62127.1"/>
    </source>
</evidence>
<evidence type="ECO:0000256" key="3">
    <source>
        <dbReference type="ARBA" id="ARBA00022729"/>
    </source>
</evidence>
<sequence length="626" mass="70906">MKNICYKFSLYVLFVFGFSSCSLEEWNPSTVDVETAYKYKDGYESLINYCYDGLYYFYGKVDGIGAMEMGTDLWTNVANSENGFILYNSNMNAELGTLRTIWQGMYATVNYCNTAIHYAPLVEEYTDAERNAKVAEAYFLRGWANWHLVEQFGGVALTTIPSTVSGPQNSPTRSSEEEFYELIISDLQFAAANLPDKTAAERGRLSKKAAYAMLAKALLQRTRLGDKEEYARQALEAAEELINNAGKYGVALYQSDAQRSGFAKLWDGTNNKNNTEFLFLEAIDHIDGRNPEGWNRGRTRQYYLMDARTTGAPWGTQENDAWLGRANSRSFKPTKYLLTELFEPVANPADSRFNETFFYEFYNATWGDITISQNMVTQYGKNPNLIGRVIKNTAATGSSLVQGNRAINHYGLVNMVDNDADGWLDGLSLLTSNWVMSASEKANLPFWIVDPSDWFDAEGKWVTAESNSMAIYHREVYPSLKKFSSLEWVYDRQYWMGDVPIIRLGEVYLIAAEAALLANNDVNKAQTYINEIRKRAAVQGRQDEMVVGVGDVSLDLILAERGRELAGEQTRWYDLKRMGKLTTAYLRQTNPEIQFFDPVKHVVRPIPQSFLDAIANPAEFGQNTTY</sequence>
<dbReference type="InterPro" id="IPR012944">
    <property type="entry name" value="SusD_RagB_dom"/>
</dbReference>
<evidence type="ECO:0000256" key="2">
    <source>
        <dbReference type="ARBA" id="ARBA00006275"/>
    </source>
</evidence>
<evidence type="ECO:0000256" key="5">
    <source>
        <dbReference type="ARBA" id="ARBA00023237"/>
    </source>
</evidence>
<evidence type="ECO:0000259" key="8">
    <source>
        <dbReference type="Pfam" id="PF14322"/>
    </source>
</evidence>
<dbReference type="Pfam" id="PF07980">
    <property type="entry name" value="SusD_RagB"/>
    <property type="match status" value="1"/>
</dbReference>
<dbReference type="Proteomes" id="UP000306808">
    <property type="component" value="Unassembled WGS sequence"/>
</dbReference>
<keyword evidence="10" id="KW-1185">Reference proteome</keyword>
<dbReference type="EMBL" id="SUME01000002">
    <property type="protein sequence ID" value="TJZ62127.1"/>
    <property type="molecule type" value="Genomic_DNA"/>
</dbReference>
<dbReference type="Pfam" id="PF14322">
    <property type="entry name" value="SusD-like_3"/>
    <property type="match status" value="1"/>
</dbReference>